<feature type="region of interest" description="Disordered" evidence="4">
    <location>
        <begin position="147"/>
        <end position="171"/>
    </location>
</feature>
<proteinExistence type="inferred from homology"/>
<evidence type="ECO:0000256" key="4">
    <source>
        <dbReference type="SAM" id="MobiDB-lite"/>
    </source>
</evidence>
<evidence type="ECO:0000256" key="2">
    <source>
        <dbReference type="ARBA" id="ARBA00035108"/>
    </source>
</evidence>
<dbReference type="PANTHER" id="PTHR36852">
    <property type="entry name" value="PROTEIN GVPL 2"/>
    <property type="match status" value="1"/>
</dbReference>
<protein>
    <submittedName>
        <fullName evidence="5">GvpL/GvpF family gas vesicle protein</fullName>
    </submittedName>
</protein>
<dbReference type="InterPro" id="IPR009430">
    <property type="entry name" value="GvpL/GvpF"/>
</dbReference>
<sequence>MTSADGRLTAVYAYAVCRPFETDALSDVKGVGGGQLRTLAVSGSSDGNATDHEDLWAVVETVPAADFGEESLHRRFEALPELEQLARAHHTVVQTLGAVTATAPLRLATLYYDDDGVRTVLRREAEQLRAALDHIAGRAEWGIKAYASPPPRATGRPVPAPPSELGPGSGREYLRRRKAERTSAQDARDVLDRAVTELDAALSAVAVDVHHLPPRLAAAPDRSDTPGLSAPTHEDVNLLNAAYLVADDDAAEFASVVDLRAHALPLRIEVTGPWAPYSFTPRDLGSGRSGPGDERTESADPGAPPKSRS</sequence>
<dbReference type="Pfam" id="PF06386">
    <property type="entry name" value="GvpL_GvpF"/>
    <property type="match status" value="1"/>
</dbReference>
<comment type="similarity">
    <text evidence="3">Belongs to the gas vesicle GvpF/GvpL family.</text>
</comment>
<accession>A0ABV3DTX7</accession>
<dbReference type="EMBL" id="JBEZFP010000161">
    <property type="protein sequence ID" value="MEU8139208.1"/>
    <property type="molecule type" value="Genomic_DNA"/>
</dbReference>
<reference evidence="5 6" key="1">
    <citation type="submission" date="2024-06" db="EMBL/GenBank/DDBJ databases">
        <title>The Natural Products Discovery Center: Release of the First 8490 Sequenced Strains for Exploring Actinobacteria Biosynthetic Diversity.</title>
        <authorList>
            <person name="Kalkreuter E."/>
            <person name="Kautsar S.A."/>
            <person name="Yang D."/>
            <person name="Bader C.D."/>
            <person name="Teijaro C.N."/>
            <person name="Fluegel L."/>
            <person name="Davis C.M."/>
            <person name="Simpson J.R."/>
            <person name="Lauterbach L."/>
            <person name="Steele A.D."/>
            <person name="Gui C."/>
            <person name="Meng S."/>
            <person name="Li G."/>
            <person name="Viehrig K."/>
            <person name="Ye F."/>
            <person name="Su P."/>
            <person name="Kiefer A.F."/>
            <person name="Nichols A."/>
            <person name="Cepeda A.J."/>
            <person name="Yan W."/>
            <person name="Fan B."/>
            <person name="Jiang Y."/>
            <person name="Adhikari A."/>
            <person name="Zheng C.-J."/>
            <person name="Schuster L."/>
            <person name="Cowan T.M."/>
            <person name="Smanski M.J."/>
            <person name="Chevrette M.G."/>
            <person name="De Carvalho L.P.S."/>
            <person name="Shen B."/>
        </authorList>
    </citation>
    <scope>NUCLEOTIDE SEQUENCE [LARGE SCALE GENOMIC DNA]</scope>
    <source>
        <strain evidence="5 6">NPDC048946</strain>
    </source>
</reference>
<feature type="compositionally biased region" description="Pro residues" evidence="4">
    <location>
        <begin position="148"/>
        <end position="164"/>
    </location>
</feature>
<dbReference type="Proteomes" id="UP001551482">
    <property type="component" value="Unassembled WGS sequence"/>
</dbReference>
<evidence type="ECO:0000313" key="6">
    <source>
        <dbReference type="Proteomes" id="UP001551482"/>
    </source>
</evidence>
<name>A0ABV3DTX7_9ACTN</name>
<dbReference type="RefSeq" id="WP_358363148.1">
    <property type="nucleotide sequence ID" value="NZ_JBEZFP010000161.1"/>
</dbReference>
<gene>
    <name evidence="5" type="ORF">AB0C36_37635</name>
</gene>
<keyword evidence="6" id="KW-1185">Reference proteome</keyword>
<keyword evidence="1" id="KW-0304">Gas vesicle</keyword>
<evidence type="ECO:0000256" key="3">
    <source>
        <dbReference type="ARBA" id="ARBA00035643"/>
    </source>
</evidence>
<comment type="subcellular location">
    <subcellularLocation>
        <location evidence="2">Gas vesicle</location>
    </subcellularLocation>
</comment>
<evidence type="ECO:0000313" key="5">
    <source>
        <dbReference type="EMBL" id="MEU8139208.1"/>
    </source>
</evidence>
<dbReference type="PANTHER" id="PTHR36852:SF1">
    <property type="entry name" value="PROTEIN GVPL 2"/>
    <property type="match status" value="1"/>
</dbReference>
<organism evidence="5 6">
    <name type="scientific">Streptodolium elevatio</name>
    <dbReference type="NCBI Taxonomy" id="3157996"/>
    <lineage>
        <taxon>Bacteria</taxon>
        <taxon>Bacillati</taxon>
        <taxon>Actinomycetota</taxon>
        <taxon>Actinomycetes</taxon>
        <taxon>Kitasatosporales</taxon>
        <taxon>Streptomycetaceae</taxon>
        <taxon>Streptodolium</taxon>
    </lineage>
</organism>
<evidence type="ECO:0000256" key="1">
    <source>
        <dbReference type="ARBA" id="ARBA00022987"/>
    </source>
</evidence>
<feature type="region of interest" description="Disordered" evidence="4">
    <location>
        <begin position="276"/>
        <end position="309"/>
    </location>
</feature>
<comment type="caution">
    <text evidence="5">The sequence shown here is derived from an EMBL/GenBank/DDBJ whole genome shotgun (WGS) entry which is preliminary data.</text>
</comment>